<evidence type="ECO:0000256" key="2">
    <source>
        <dbReference type="SAM" id="MobiDB-lite"/>
    </source>
</evidence>
<accession>A0A177TTU0</accession>
<protein>
    <submittedName>
        <fullName evidence="5">Uncharacterized protein</fullName>
    </submittedName>
</protein>
<dbReference type="PROSITE" id="PS00383">
    <property type="entry name" value="TYR_PHOSPHATASE_1"/>
    <property type="match status" value="1"/>
</dbReference>
<dbReference type="Proteomes" id="UP000077521">
    <property type="component" value="Unassembled WGS sequence"/>
</dbReference>
<feature type="region of interest" description="Disordered" evidence="2">
    <location>
        <begin position="257"/>
        <end position="278"/>
    </location>
</feature>
<dbReference type="InterPro" id="IPR003595">
    <property type="entry name" value="Tyr_Pase_cat"/>
</dbReference>
<comment type="caution">
    <text evidence="5">The sequence shown here is derived from an EMBL/GenBank/DDBJ whole genome shotgun (WGS) entry which is preliminary data.</text>
</comment>
<organism evidence="5 6">
    <name type="scientific">Tilletia indica</name>
    <dbReference type="NCBI Taxonomy" id="43049"/>
    <lineage>
        <taxon>Eukaryota</taxon>
        <taxon>Fungi</taxon>
        <taxon>Dikarya</taxon>
        <taxon>Basidiomycota</taxon>
        <taxon>Ustilaginomycotina</taxon>
        <taxon>Exobasidiomycetes</taxon>
        <taxon>Tilletiales</taxon>
        <taxon>Tilletiaceae</taxon>
        <taxon>Tilletia</taxon>
    </lineage>
</organism>
<comment type="similarity">
    <text evidence="1">Belongs to the protein-tyrosine phosphatase family. Non-receptor class subfamily.</text>
</comment>
<dbReference type="PRINTS" id="PR00700">
    <property type="entry name" value="PRTYPHPHTASE"/>
</dbReference>
<dbReference type="AlphaFoldDB" id="A0A177TTU0"/>
<reference evidence="5" key="2">
    <citation type="journal article" date="2019" name="IMA Fungus">
        <title>Genome sequencing and comparison of five Tilletia species to identify candidate genes for the detection of regulated species infecting wheat.</title>
        <authorList>
            <person name="Nguyen H.D.T."/>
            <person name="Sultana T."/>
            <person name="Kesanakurti P."/>
            <person name="Hambleton S."/>
        </authorList>
    </citation>
    <scope>NUCLEOTIDE SEQUENCE</scope>
    <source>
        <strain evidence="5">DAOMC 236416</strain>
    </source>
</reference>
<dbReference type="SMART" id="SM00194">
    <property type="entry name" value="PTPc"/>
    <property type="match status" value="1"/>
</dbReference>
<feature type="compositionally biased region" description="Low complexity" evidence="2">
    <location>
        <begin position="305"/>
        <end position="315"/>
    </location>
</feature>
<dbReference type="InterPro" id="IPR050348">
    <property type="entry name" value="Protein-Tyr_Phosphatase"/>
</dbReference>
<dbReference type="InterPro" id="IPR000387">
    <property type="entry name" value="Tyr_Pase_dom"/>
</dbReference>
<dbReference type="InterPro" id="IPR029021">
    <property type="entry name" value="Prot-tyrosine_phosphatase-like"/>
</dbReference>
<feature type="compositionally biased region" description="Low complexity" evidence="2">
    <location>
        <begin position="261"/>
        <end position="273"/>
    </location>
</feature>
<dbReference type="SMART" id="SM00404">
    <property type="entry name" value="PTPc_motif"/>
    <property type="match status" value="1"/>
</dbReference>
<dbReference type="InterPro" id="IPR016130">
    <property type="entry name" value="Tyr_Pase_AS"/>
</dbReference>
<evidence type="ECO:0000259" key="3">
    <source>
        <dbReference type="PROSITE" id="PS50055"/>
    </source>
</evidence>
<dbReference type="InterPro" id="IPR000242">
    <property type="entry name" value="PTP_cat"/>
</dbReference>
<dbReference type="PROSITE" id="PS50056">
    <property type="entry name" value="TYR_PHOSPHATASE_2"/>
    <property type="match status" value="1"/>
</dbReference>
<dbReference type="SUPFAM" id="SSF52799">
    <property type="entry name" value="(Phosphotyrosine protein) phosphatases II"/>
    <property type="match status" value="1"/>
</dbReference>
<dbReference type="Pfam" id="PF00102">
    <property type="entry name" value="Y_phosphatase"/>
    <property type="match status" value="2"/>
</dbReference>
<dbReference type="Gene3D" id="3.90.190.10">
    <property type="entry name" value="Protein tyrosine phosphatase superfamily"/>
    <property type="match status" value="1"/>
</dbReference>
<name>A0A177TTU0_9BASI</name>
<proteinExistence type="inferred from homology"/>
<gene>
    <name evidence="5" type="ORF">A4X13_0g175</name>
</gene>
<sequence length="490" mass="53754">MRTTTSNLLCTDLANLYTSRRNVPSSRSMRSSRQRTKPRAASSNTELDDRLVRGIARLGELDRRRLDNWLDYVDSHQSEHEDEDGGLREDDEDRPAYSWTQARLVKSHLRDNRYSNIAAWDHALLPGLYLNASLIPALPFPSPDAKGKGRTGQAYIASQAPLPHTFPTFFAHLCAQHVRVLVMLTPLEERGAPKADRYWPSQSGQQTTQPSLSSRLYDAGAHIFHHQAGGGAAAAAAAAKPSMNLGSNGWSVELLEERELSSGPPLDPSSSTSQHPRALPQGTLLHLRHLRLHIGSHPSPADCQSTSSSHTSSSTRPEQNLNSSPHHDLFQLHLSSWADWGADSLETLDILLDWFDHLQQSPSSPPQTQTRTSPSIPPIWIHCSAGVGRSGTVIAAHILRHLPTSSTTSKLLPASAVPEDRDRAYLLADCNLAEGEGEEGDDDLAQCIAVVAYLRRYRPSMVQTPAQLGMIYEAGASIRERAKSEGTETA</sequence>
<evidence type="ECO:0000256" key="1">
    <source>
        <dbReference type="ARBA" id="ARBA00009649"/>
    </source>
</evidence>
<feature type="domain" description="Tyrosine specific protein phosphatases" evidence="4">
    <location>
        <begin position="352"/>
        <end position="469"/>
    </location>
</feature>
<reference evidence="5" key="1">
    <citation type="submission" date="2016-04" db="EMBL/GenBank/DDBJ databases">
        <authorList>
            <person name="Nguyen H.D."/>
            <person name="Samba Siva P."/>
            <person name="Cullis J."/>
            <person name="Levesque C.A."/>
            <person name="Hambleton S."/>
        </authorList>
    </citation>
    <scope>NUCLEOTIDE SEQUENCE</scope>
    <source>
        <strain evidence="5">DAOMC 236416</strain>
    </source>
</reference>
<dbReference type="GO" id="GO:0004725">
    <property type="term" value="F:protein tyrosine phosphatase activity"/>
    <property type="evidence" value="ECO:0007669"/>
    <property type="project" value="InterPro"/>
</dbReference>
<feature type="domain" description="Tyrosine-protein phosphatase" evidence="3">
    <location>
        <begin position="112"/>
        <end position="478"/>
    </location>
</feature>
<evidence type="ECO:0000313" key="5">
    <source>
        <dbReference type="EMBL" id="KAE8260725.1"/>
    </source>
</evidence>
<evidence type="ECO:0000259" key="4">
    <source>
        <dbReference type="PROSITE" id="PS50056"/>
    </source>
</evidence>
<dbReference type="PANTHER" id="PTHR19134">
    <property type="entry name" value="RECEPTOR-TYPE TYROSINE-PROTEIN PHOSPHATASE"/>
    <property type="match status" value="1"/>
</dbReference>
<evidence type="ECO:0000313" key="6">
    <source>
        <dbReference type="Proteomes" id="UP000077521"/>
    </source>
</evidence>
<feature type="region of interest" description="Disordered" evidence="2">
    <location>
        <begin position="21"/>
        <end position="46"/>
    </location>
</feature>
<keyword evidence="6" id="KW-1185">Reference proteome</keyword>
<dbReference type="PANTHER" id="PTHR19134:SF449">
    <property type="entry name" value="TYROSINE-PROTEIN PHOSPHATASE 1"/>
    <property type="match status" value="1"/>
</dbReference>
<feature type="region of interest" description="Disordered" evidence="2">
    <location>
        <begin position="295"/>
        <end position="324"/>
    </location>
</feature>
<dbReference type="PROSITE" id="PS50055">
    <property type="entry name" value="TYR_PHOSPHATASE_PTP"/>
    <property type="match status" value="1"/>
</dbReference>
<dbReference type="EMBL" id="LWDF02000005">
    <property type="protein sequence ID" value="KAE8260725.1"/>
    <property type="molecule type" value="Genomic_DNA"/>
</dbReference>